<accession>A0A8T3CH76</accession>
<dbReference type="PANTHER" id="PTHR22605">
    <property type="entry name" value="RZ-TYPE DOMAIN-CONTAINING PROTEIN"/>
    <property type="match status" value="1"/>
</dbReference>
<comment type="caution">
    <text evidence="2">The sequence shown here is derived from an EMBL/GenBank/DDBJ whole genome shotgun (WGS) entry which is preliminary data.</text>
</comment>
<evidence type="ECO:0000313" key="3">
    <source>
        <dbReference type="Proteomes" id="UP000829720"/>
    </source>
</evidence>
<feature type="coiled-coil region" evidence="1">
    <location>
        <begin position="823"/>
        <end position="851"/>
    </location>
</feature>
<dbReference type="EMBL" id="JAERUA010000022">
    <property type="protein sequence ID" value="KAI1884419.1"/>
    <property type="molecule type" value="Genomic_DNA"/>
</dbReference>
<dbReference type="GO" id="GO:0002040">
    <property type="term" value="P:sprouting angiogenesis"/>
    <property type="evidence" value="ECO:0007669"/>
    <property type="project" value="TreeGrafter"/>
</dbReference>
<dbReference type="GO" id="GO:0016020">
    <property type="term" value="C:membrane"/>
    <property type="evidence" value="ECO:0007669"/>
    <property type="project" value="TreeGrafter"/>
</dbReference>
<dbReference type="GO" id="GO:2000051">
    <property type="term" value="P:negative regulation of non-canonical Wnt signaling pathway"/>
    <property type="evidence" value="ECO:0007669"/>
    <property type="project" value="TreeGrafter"/>
</dbReference>
<keyword evidence="1" id="KW-0175">Coiled coil</keyword>
<organism evidence="2 3">
    <name type="scientific">Albula goreensis</name>
    <dbReference type="NCBI Taxonomy" id="1534307"/>
    <lineage>
        <taxon>Eukaryota</taxon>
        <taxon>Metazoa</taxon>
        <taxon>Chordata</taxon>
        <taxon>Craniata</taxon>
        <taxon>Vertebrata</taxon>
        <taxon>Euteleostomi</taxon>
        <taxon>Actinopterygii</taxon>
        <taxon>Neopterygii</taxon>
        <taxon>Teleostei</taxon>
        <taxon>Albuliformes</taxon>
        <taxon>Albulidae</taxon>
        <taxon>Albula</taxon>
    </lineage>
</organism>
<evidence type="ECO:0000313" key="2">
    <source>
        <dbReference type="EMBL" id="KAI1884419.1"/>
    </source>
</evidence>
<protein>
    <recommendedName>
        <fullName evidence="4">Ring finger protein 213</fullName>
    </recommendedName>
</protein>
<sequence>MVKNWKLGKLVSAIIEKSWPRDAHGHYQEGEEAILQHMLSWTAAKNIFHLHGADEKLISKLTDEAKERIVVASSAFSAISNQVLRGTIEIKQLNHILQNKSTFIELLKIDCLSDSPRCKESSSMKRLLQWRYDEVKAVYNERELVQSLITMFHKLQEHIAVDMRKLEEKHQINIEEMTLDEFMEVHQFDELSSDLTGVVTYFDLEDIKEMARVLRMLKDSFIFCMCWENQAKDLSKRNQHGNLIDEDDDSSEEEEVIEVQTVATPTVIQRDIFQPCYLKYQKIYSDLKSGGLKLEEVDVIFRDYKGKYEELRKELEFMCRTDRSEDQNWIQRRTQQIEQYHEIHLAVESALVIKKVKQTLCPQGDFKVLEILLEVADVNFKKENLDRIDNSLMQAKKDLVDITEPRRQCLQELAERKNFVLWVKEALEDINELKVFVDLASISAGENDLDVDRVACFHDAVLGYSSMLYELKPDSGFGAFKELLKKLWKALDNDHNLPKKLRDTARHLEWLKTVKDSHGSVELSSLSLAAAINNKGIYIISAQHLKKLSLDNALTLKIPEEHDEGIEMRCYTLEDLRELQNKLMLMSGKGEQGQGEVDQFAEVFAGVQRLTVAFVDLYAAGNPLFRHWEANINCSGLSGRPAAGIIMDFNLSGVVGEIMVEGNMLEQLHDLCRKMEQCLDFWKAFIDQQRSQYYYLNYYTAEQIVYLCNRLIQKNLKDLESQTLMMLSFIKPNCRIHDLRQTWHTLQYKLITTAPERNEDIDFQTFVEVPGSMEAGSTFEGDGADLQSLVEQASGSQKLDLVWNAYMRDMQSVLPDSLDVRNLGKLLEILANQEEDDEDEEEEEYMLSEKNKKGIFRTLPKGLVSGRPNLIICPRAEVLTSCISVYMSSRSEPLPTYDEVLLCNATTPYEQVELFLRRCLIAGYCGEKIYTLLHAEDLAYEASCKVEQLFQRLETQCNKPYKLVIICSADREHAYIPSAFSKYRLHMVPMEPLGQIQSYLSRHYTVPKEEASASAVFRNRMFVGVVTSKRAGVGKSLYIQRLYKELKKSTKRPSLLKCIRLIEPTVDENSILQSLLNSPKKELTIFHFDITSSVQKGLHEFLFKLLVLQYLMDSEGRMWKCSNKHLYAIEILQSARNIPQNGTRPNANAQIDFLDVFPKVFCRPPKEILEMEMRMRNNPSIQTEDPLMDDQEFRSEAFQRPYQYLTRFYNGISLDNFMYNGVEGTHVECLQMFFVYCGIMDPSWAELRNFAWFLNLQLRDCETSVFCQMDFVGDTLMGFKNFVVDFMILMAKDFATPSLSISDQSPGRQHVDLAGATEADLAPFRIRKRWECEPHPYIFFNDDHISMTFIGFHLKVNEQNEVDAIDPSKKT</sequence>
<dbReference type="InterPro" id="IPR031248">
    <property type="entry name" value="RNF213"/>
</dbReference>
<dbReference type="Proteomes" id="UP000829720">
    <property type="component" value="Unassembled WGS sequence"/>
</dbReference>
<name>A0A8T3CH76_9TELE</name>
<evidence type="ECO:0000256" key="1">
    <source>
        <dbReference type="SAM" id="Coils"/>
    </source>
</evidence>
<dbReference type="PANTHER" id="PTHR22605:SF18">
    <property type="entry name" value="E3 UBIQUITIN-PROTEIN LIGASE RNF213-ALPHA"/>
    <property type="match status" value="1"/>
</dbReference>
<dbReference type="GO" id="GO:0005829">
    <property type="term" value="C:cytosol"/>
    <property type="evidence" value="ECO:0007669"/>
    <property type="project" value="TreeGrafter"/>
</dbReference>
<dbReference type="GO" id="GO:0006511">
    <property type="term" value="P:ubiquitin-dependent protein catabolic process"/>
    <property type="evidence" value="ECO:0007669"/>
    <property type="project" value="TreeGrafter"/>
</dbReference>
<keyword evidence="3" id="KW-1185">Reference proteome</keyword>
<gene>
    <name evidence="2" type="ORF">AGOR_G00226210</name>
</gene>
<dbReference type="OrthoDB" id="2423195at2759"/>
<evidence type="ECO:0008006" key="4">
    <source>
        <dbReference type="Google" id="ProtNLM"/>
    </source>
</evidence>
<reference evidence="2" key="1">
    <citation type="submission" date="2021-01" db="EMBL/GenBank/DDBJ databases">
        <authorList>
            <person name="Zahm M."/>
            <person name="Roques C."/>
            <person name="Cabau C."/>
            <person name="Klopp C."/>
            <person name="Donnadieu C."/>
            <person name="Jouanno E."/>
            <person name="Lampietro C."/>
            <person name="Louis A."/>
            <person name="Herpin A."/>
            <person name="Echchiki A."/>
            <person name="Berthelot C."/>
            <person name="Parey E."/>
            <person name="Roest-Crollius H."/>
            <person name="Braasch I."/>
            <person name="Postlethwait J."/>
            <person name="Bobe J."/>
            <person name="Montfort J."/>
            <person name="Bouchez O."/>
            <person name="Begum T."/>
            <person name="Mejri S."/>
            <person name="Adams A."/>
            <person name="Chen W.-J."/>
            <person name="Guiguen Y."/>
        </authorList>
    </citation>
    <scope>NUCLEOTIDE SEQUENCE</scope>
    <source>
        <tissue evidence="2">Blood</tissue>
    </source>
</reference>
<dbReference type="GO" id="GO:0005730">
    <property type="term" value="C:nucleolus"/>
    <property type="evidence" value="ECO:0007669"/>
    <property type="project" value="TreeGrafter"/>
</dbReference>
<dbReference type="GO" id="GO:0016887">
    <property type="term" value="F:ATP hydrolysis activity"/>
    <property type="evidence" value="ECO:0007669"/>
    <property type="project" value="InterPro"/>
</dbReference>
<proteinExistence type="predicted"/>
<dbReference type="GO" id="GO:0004842">
    <property type="term" value="F:ubiquitin-protein transferase activity"/>
    <property type="evidence" value="ECO:0007669"/>
    <property type="project" value="InterPro"/>
</dbReference>